<reference evidence="3" key="1">
    <citation type="submission" date="2023-03" db="EMBL/GenBank/DDBJ databases">
        <title>Massive genome expansion in bonnet fungi (Mycena s.s.) driven by repeated elements and novel gene families across ecological guilds.</title>
        <authorList>
            <consortium name="Lawrence Berkeley National Laboratory"/>
            <person name="Harder C.B."/>
            <person name="Miyauchi S."/>
            <person name="Viragh M."/>
            <person name="Kuo A."/>
            <person name="Thoen E."/>
            <person name="Andreopoulos B."/>
            <person name="Lu D."/>
            <person name="Skrede I."/>
            <person name="Drula E."/>
            <person name="Henrissat B."/>
            <person name="Morin E."/>
            <person name="Kohler A."/>
            <person name="Barry K."/>
            <person name="LaButti K."/>
            <person name="Morin E."/>
            <person name="Salamov A."/>
            <person name="Lipzen A."/>
            <person name="Mereny Z."/>
            <person name="Hegedus B."/>
            <person name="Baldrian P."/>
            <person name="Stursova M."/>
            <person name="Weitz H."/>
            <person name="Taylor A."/>
            <person name="Grigoriev I.V."/>
            <person name="Nagy L.G."/>
            <person name="Martin F."/>
            <person name="Kauserud H."/>
        </authorList>
    </citation>
    <scope>NUCLEOTIDE SEQUENCE</scope>
    <source>
        <strain evidence="3">CBHHK067</strain>
    </source>
</reference>
<accession>A0AAD7CML4</accession>
<dbReference type="PROSITE" id="PS50837">
    <property type="entry name" value="NACHT"/>
    <property type="match status" value="1"/>
</dbReference>
<comment type="caution">
    <text evidence="3">The sequence shown here is derived from an EMBL/GenBank/DDBJ whole genome shotgun (WGS) entry which is preliminary data.</text>
</comment>
<dbReference type="EMBL" id="JARKIE010000334">
    <property type="protein sequence ID" value="KAJ7653500.1"/>
    <property type="molecule type" value="Genomic_DNA"/>
</dbReference>
<dbReference type="InterPro" id="IPR056884">
    <property type="entry name" value="NPHP3-like_N"/>
</dbReference>
<proteinExistence type="predicted"/>
<dbReference type="InterPro" id="IPR007111">
    <property type="entry name" value="NACHT_NTPase"/>
</dbReference>
<dbReference type="Proteomes" id="UP001221757">
    <property type="component" value="Unassembled WGS sequence"/>
</dbReference>
<organism evidence="3 4">
    <name type="scientific">Mycena rosella</name>
    <name type="common">Pink bonnet</name>
    <name type="synonym">Agaricus rosellus</name>
    <dbReference type="NCBI Taxonomy" id="1033263"/>
    <lineage>
        <taxon>Eukaryota</taxon>
        <taxon>Fungi</taxon>
        <taxon>Dikarya</taxon>
        <taxon>Basidiomycota</taxon>
        <taxon>Agaricomycotina</taxon>
        <taxon>Agaricomycetes</taxon>
        <taxon>Agaricomycetidae</taxon>
        <taxon>Agaricales</taxon>
        <taxon>Marasmiineae</taxon>
        <taxon>Mycenaceae</taxon>
        <taxon>Mycena</taxon>
    </lineage>
</organism>
<dbReference type="SUPFAM" id="SSF52540">
    <property type="entry name" value="P-loop containing nucleoside triphosphate hydrolases"/>
    <property type="match status" value="1"/>
</dbReference>
<dbReference type="PANTHER" id="PTHR10039:SF16">
    <property type="entry name" value="GPI INOSITOL-DEACYLASE"/>
    <property type="match status" value="1"/>
</dbReference>
<dbReference type="InterPro" id="IPR027417">
    <property type="entry name" value="P-loop_NTPase"/>
</dbReference>
<keyword evidence="1" id="KW-0677">Repeat</keyword>
<name>A0AAD7CML4_MYCRO</name>
<gene>
    <name evidence="3" type="ORF">B0H17DRAFT_396461</name>
</gene>
<evidence type="ECO:0000313" key="4">
    <source>
        <dbReference type="Proteomes" id="UP001221757"/>
    </source>
</evidence>
<evidence type="ECO:0000313" key="3">
    <source>
        <dbReference type="EMBL" id="KAJ7653500.1"/>
    </source>
</evidence>
<protein>
    <recommendedName>
        <fullName evidence="2">NACHT domain-containing protein</fullName>
    </recommendedName>
</protein>
<dbReference type="AlphaFoldDB" id="A0AAD7CML4"/>
<evidence type="ECO:0000259" key="2">
    <source>
        <dbReference type="PROSITE" id="PS50837"/>
    </source>
</evidence>
<sequence>MKDALSRLDKLTTLETQTIVAETRTVVAETQTVVAETQITAAEILVGVKALESSGQFDRVAISSLESKVVKLLDMQVVRDIKSWLSAPDPSTSHSNVLKTRHRGTGSWFLEGKTFADWKTSNNSVFWIYGSPGSGKSVLCSSIIDMLAPTSSLAYFYCDFRDTQTQNARGLLSSLVSQLSVVSSESLDILRRVHRDNSGVPNGALLFASLSEMSDVSGDVFIIIDALDECTGSAERAEILEYLERLVKLDRPQLHVLVASRPEADIQSCMMRMKTHQLDLQAVEEQAEDLRLYVSYQLEKMKWDNILVLAAFDKLTAKANGSYVQFHF</sequence>
<dbReference type="PANTHER" id="PTHR10039">
    <property type="entry name" value="AMELOGENIN"/>
    <property type="match status" value="1"/>
</dbReference>
<keyword evidence="4" id="KW-1185">Reference proteome</keyword>
<dbReference type="Gene3D" id="3.40.50.300">
    <property type="entry name" value="P-loop containing nucleotide triphosphate hydrolases"/>
    <property type="match status" value="1"/>
</dbReference>
<evidence type="ECO:0000256" key="1">
    <source>
        <dbReference type="ARBA" id="ARBA00022737"/>
    </source>
</evidence>
<feature type="domain" description="NACHT" evidence="2">
    <location>
        <begin position="124"/>
        <end position="264"/>
    </location>
</feature>
<dbReference type="Pfam" id="PF24883">
    <property type="entry name" value="NPHP3_N"/>
    <property type="match status" value="1"/>
</dbReference>